<gene>
    <name evidence="1" type="ORF">Tco_0987972</name>
</gene>
<comment type="caution">
    <text evidence="1">The sequence shown here is derived from an EMBL/GenBank/DDBJ whole genome shotgun (WGS) entry which is preliminary data.</text>
</comment>
<evidence type="ECO:0000313" key="2">
    <source>
        <dbReference type="Proteomes" id="UP001151760"/>
    </source>
</evidence>
<protein>
    <submittedName>
        <fullName evidence="1">Uncharacterized protein</fullName>
    </submittedName>
</protein>
<proteinExistence type="predicted"/>
<dbReference type="EMBL" id="BQNB010016540">
    <property type="protein sequence ID" value="GJT52918.1"/>
    <property type="molecule type" value="Genomic_DNA"/>
</dbReference>
<keyword evidence="2" id="KW-1185">Reference proteome</keyword>
<accession>A0ABQ5EPP4</accession>
<evidence type="ECO:0000313" key="1">
    <source>
        <dbReference type="EMBL" id="GJT52918.1"/>
    </source>
</evidence>
<organism evidence="1 2">
    <name type="scientific">Tanacetum coccineum</name>
    <dbReference type="NCBI Taxonomy" id="301880"/>
    <lineage>
        <taxon>Eukaryota</taxon>
        <taxon>Viridiplantae</taxon>
        <taxon>Streptophyta</taxon>
        <taxon>Embryophyta</taxon>
        <taxon>Tracheophyta</taxon>
        <taxon>Spermatophyta</taxon>
        <taxon>Magnoliopsida</taxon>
        <taxon>eudicotyledons</taxon>
        <taxon>Gunneridae</taxon>
        <taxon>Pentapetalae</taxon>
        <taxon>asterids</taxon>
        <taxon>campanulids</taxon>
        <taxon>Asterales</taxon>
        <taxon>Asteraceae</taxon>
        <taxon>Asteroideae</taxon>
        <taxon>Anthemideae</taxon>
        <taxon>Anthemidinae</taxon>
        <taxon>Tanacetum</taxon>
    </lineage>
</organism>
<name>A0ABQ5EPP4_9ASTR</name>
<dbReference type="Proteomes" id="UP001151760">
    <property type="component" value="Unassembled WGS sequence"/>
</dbReference>
<reference evidence="1" key="2">
    <citation type="submission" date="2022-01" db="EMBL/GenBank/DDBJ databases">
        <authorList>
            <person name="Yamashiro T."/>
            <person name="Shiraishi A."/>
            <person name="Satake H."/>
            <person name="Nakayama K."/>
        </authorList>
    </citation>
    <scope>NUCLEOTIDE SEQUENCE</scope>
</reference>
<reference evidence="1" key="1">
    <citation type="journal article" date="2022" name="Int. J. Mol. Sci.">
        <title>Draft Genome of Tanacetum Coccineum: Genomic Comparison of Closely Related Tanacetum-Family Plants.</title>
        <authorList>
            <person name="Yamashiro T."/>
            <person name="Shiraishi A."/>
            <person name="Nakayama K."/>
            <person name="Satake H."/>
        </authorList>
    </citation>
    <scope>NUCLEOTIDE SEQUENCE</scope>
</reference>
<sequence>MEYAPTTYQHQQSEFSQPDSGLIVLVFQKGDDPIDVINHMMSFLTAVVTSRYPTTNNHFSEFKQTNQYAKALSSILGIVDQYLANKMKEAVDVAVQLKSDRIREEAQAENQ</sequence>